<evidence type="ECO:0000313" key="1">
    <source>
        <dbReference type="EMBL" id="MFC3884354.1"/>
    </source>
</evidence>
<dbReference type="Proteomes" id="UP001595752">
    <property type="component" value="Unassembled WGS sequence"/>
</dbReference>
<name>A0ABV8B580_9BACI</name>
<keyword evidence="2" id="KW-1185">Reference proteome</keyword>
<sequence length="64" mass="7689">MEEQKAIELLQQLRNREVKEVRVTKEEFLPFRQVLVKQEDFKHFRGIAQRGGGVLYQYLEVPRS</sequence>
<organism evidence="1 2">
    <name type="scientific">Bacillus songklensis</name>
    <dbReference type="NCBI Taxonomy" id="1069116"/>
    <lineage>
        <taxon>Bacteria</taxon>
        <taxon>Bacillati</taxon>
        <taxon>Bacillota</taxon>
        <taxon>Bacilli</taxon>
        <taxon>Bacillales</taxon>
        <taxon>Bacillaceae</taxon>
        <taxon>Bacillus</taxon>
    </lineage>
</organism>
<evidence type="ECO:0000313" key="2">
    <source>
        <dbReference type="Proteomes" id="UP001595752"/>
    </source>
</evidence>
<dbReference type="EMBL" id="JBHRZT010000052">
    <property type="protein sequence ID" value="MFC3884354.1"/>
    <property type="molecule type" value="Genomic_DNA"/>
</dbReference>
<dbReference type="RefSeq" id="WP_377915722.1">
    <property type="nucleotide sequence ID" value="NZ_JBHRZT010000052.1"/>
</dbReference>
<gene>
    <name evidence="1" type="ORF">ACFOU2_12935</name>
</gene>
<proteinExistence type="predicted"/>
<protein>
    <recommendedName>
        <fullName evidence="3">Abortive phage infection protein</fullName>
    </recommendedName>
</protein>
<accession>A0ABV8B580</accession>
<evidence type="ECO:0008006" key="3">
    <source>
        <dbReference type="Google" id="ProtNLM"/>
    </source>
</evidence>
<reference evidence="2" key="1">
    <citation type="journal article" date="2019" name="Int. J. Syst. Evol. Microbiol.">
        <title>The Global Catalogue of Microorganisms (GCM) 10K type strain sequencing project: providing services to taxonomists for standard genome sequencing and annotation.</title>
        <authorList>
            <consortium name="The Broad Institute Genomics Platform"/>
            <consortium name="The Broad Institute Genome Sequencing Center for Infectious Disease"/>
            <person name="Wu L."/>
            <person name="Ma J."/>
        </authorList>
    </citation>
    <scope>NUCLEOTIDE SEQUENCE [LARGE SCALE GENOMIC DNA]</scope>
    <source>
        <strain evidence="2">CCUG 61889</strain>
    </source>
</reference>
<comment type="caution">
    <text evidence="1">The sequence shown here is derived from an EMBL/GenBank/DDBJ whole genome shotgun (WGS) entry which is preliminary data.</text>
</comment>